<dbReference type="InterPro" id="IPR036881">
    <property type="entry name" value="Glyco_hydro_3_C_sf"/>
</dbReference>
<dbReference type="InterPro" id="IPR013783">
    <property type="entry name" value="Ig-like_fold"/>
</dbReference>
<dbReference type="SUPFAM" id="SSF52279">
    <property type="entry name" value="Beta-D-glucan exohydrolase, C-terminal domain"/>
    <property type="match status" value="1"/>
</dbReference>
<sequence length="743" mass="80041">MLELRPEHFLRAREIVSRLSLEEAIAQLEAIPFTDLLDEDGRLSEEKARELVGSGVGIVKRVYGNGVVRDLAAAARELNRLQRFLMERVGIPAIPEEEGAGGLMVPQATAFPSPLAMASTFDPGLMLRVAQAIGRQASRLGVRQLFSPVLDLCLDPRWGRCEETYGEDPKLAAAMGVSYVRGVQSQGVAATLKHFVAYGASEGGRNGANAPIGYLDLRNLVMVPFEAAVKESSPLSVMPSYNDVDGVPSHANGLLIDGVLRGEWGFGGFTASDAEALSMLIDTQGVAQGREEAALLAITSGVDVENGYAPMRERLYWALADMARSGRAPESVIRRAAERVVAAKVALGLFENPYVSYSGEPLEEPGDRELAREAAERSLVLLKNEGALPLRRDARVLLTGPSAADGRALLFDYHLQAHRGLREEVTRVVSVLEGLRGLGLNVDFVRVSSWTRCSDEEVRAAAEATPGHDVVVAVVGEVAGGFWLADPEVTSGEGIDRDPVLPECQARLLRELASAGVKLVTVIVSGRPLAIPDDVVRSSVAILYSFYPGEEGGNAIARALAGLVNPSGRLPVTIPASVGDLPVRYNLRRSSYSRITRRRPSAAFPFGHGLSYSRVEYSDLELITYDNGVRASFTVRNLGPLDVEEVSQLYMSAPSQAYERPKVELVGFARVPLKVNEARRVTFSVSYEALSVYLPGDRLVVPGGTYSFYVGPSSADLRLSGSLRLDEVRLGGRGGGLWAAVSY</sequence>
<dbReference type="HOGENOM" id="CLU_004542_5_1_2"/>
<protein>
    <submittedName>
        <fullName evidence="3">Beta-xylosidase</fullName>
        <ecNumber evidence="3">3.2.1.21</ecNumber>
    </submittedName>
</protein>
<name>D9PYZ6_ACIS3</name>
<dbReference type="FunCoup" id="D9PYZ6">
    <property type="interactions" value="7"/>
</dbReference>
<dbReference type="AlphaFoldDB" id="D9PYZ6"/>
<dbReference type="EMBL" id="CP001742">
    <property type="protein sequence ID" value="ADL19783.1"/>
    <property type="molecule type" value="Genomic_DNA"/>
</dbReference>
<dbReference type="InterPro" id="IPR002772">
    <property type="entry name" value="Glyco_hydro_3_C"/>
</dbReference>
<dbReference type="InterPro" id="IPR017853">
    <property type="entry name" value="GH"/>
</dbReference>
<dbReference type="InterPro" id="IPR001764">
    <property type="entry name" value="Glyco_hydro_3_N"/>
</dbReference>
<evidence type="ECO:0000259" key="2">
    <source>
        <dbReference type="SMART" id="SM01217"/>
    </source>
</evidence>
<evidence type="ECO:0000313" key="3">
    <source>
        <dbReference type="EMBL" id="ADL19783.1"/>
    </source>
</evidence>
<dbReference type="SMR" id="D9PYZ6"/>
<dbReference type="InterPro" id="IPR051915">
    <property type="entry name" value="Cellulose_Degrad_GH3"/>
</dbReference>
<dbReference type="STRING" id="666510.ASAC_1378"/>
<gene>
    <name evidence="3" type="ordered locus">ASAC_1378</name>
</gene>
<dbReference type="PANTHER" id="PTHR30620:SF123">
    <property type="entry name" value="BETA-XYLOSIDASE"/>
    <property type="match status" value="1"/>
</dbReference>
<dbReference type="Gene3D" id="3.20.20.300">
    <property type="entry name" value="Glycoside hydrolase, family 3, N-terminal domain"/>
    <property type="match status" value="1"/>
</dbReference>
<reference evidence="3 4" key="1">
    <citation type="journal article" date="2010" name="Appl. Environ. Microbiol.">
        <title>The genome sequence of the crenarchaeon Acidilobus saccharovorans supports a new order, Acidilobales, and suggests an important ecological role in terrestrial acidic hot springs.</title>
        <authorList>
            <person name="Mardanov A.V."/>
            <person name="Svetlitchnyi V.A."/>
            <person name="Beletsky A.V."/>
            <person name="Prokofeva M.I."/>
            <person name="Bonch-Osmolovskaya E.A."/>
            <person name="Ravin N.V."/>
            <person name="Skryabin K.G."/>
        </authorList>
    </citation>
    <scope>NUCLEOTIDE SEQUENCE [LARGE SCALE GENOMIC DNA]</scope>
    <source>
        <strain evidence="4">DSM 16705 / JCM 18335 / VKM B-2471 / 345-15</strain>
    </source>
</reference>
<dbReference type="Pfam" id="PF00933">
    <property type="entry name" value="Glyco_hydro_3"/>
    <property type="match status" value="1"/>
</dbReference>
<evidence type="ECO:0000313" key="4">
    <source>
        <dbReference type="Proteomes" id="UP000000346"/>
    </source>
</evidence>
<dbReference type="SUPFAM" id="SSF51445">
    <property type="entry name" value="(Trans)glycosidases"/>
    <property type="match status" value="1"/>
</dbReference>
<accession>D9PYZ6</accession>
<keyword evidence="1 3" id="KW-0378">Hydrolase</keyword>
<dbReference type="InterPro" id="IPR036962">
    <property type="entry name" value="Glyco_hydro_3_N_sf"/>
</dbReference>
<keyword evidence="4" id="KW-1185">Reference proteome</keyword>
<proteinExistence type="predicted"/>
<dbReference type="Pfam" id="PF14310">
    <property type="entry name" value="Fn3-like"/>
    <property type="match status" value="1"/>
</dbReference>
<dbReference type="InterPro" id="IPR026891">
    <property type="entry name" value="Fn3-like"/>
</dbReference>
<dbReference type="Pfam" id="PF01915">
    <property type="entry name" value="Glyco_hydro_3_C"/>
    <property type="match status" value="1"/>
</dbReference>
<dbReference type="InParanoid" id="D9PYZ6"/>
<dbReference type="SMART" id="SM01217">
    <property type="entry name" value="Fn3_like"/>
    <property type="match status" value="1"/>
</dbReference>
<dbReference type="EC" id="3.2.1.21" evidence="3"/>
<dbReference type="PANTHER" id="PTHR30620">
    <property type="entry name" value="PERIPLASMIC BETA-GLUCOSIDASE-RELATED"/>
    <property type="match status" value="1"/>
</dbReference>
<dbReference type="KEGG" id="asc:ASAC_1378"/>
<dbReference type="eggNOG" id="arCOG04634">
    <property type="taxonomic scope" value="Archaea"/>
</dbReference>
<dbReference type="PRINTS" id="PR00133">
    <property type="entry name" value="GLHYDRLASE3"/>
</dbReference>
<dbReference type="RefSeq" id="WP_013267295.1">
    <property type="nucleotide sequence ID" value="NC_014374.1"/>
</dbReference>
<dbReference type="Gene3D" id="3.40.50.1700">
    <property type="entry name" value="Glycoside hydrolase family 3 C-terminal domain"/>
    <property type="match status" value="1"/>
</dbReference>
<dbReference type="Gene3D" id="2.60.40.10">
    <property type="entry name" value="Immunoglobulins"/>
    <property type="match status" value="1"/>
</dbReference>
<evidence type="ECO:0000256" key="1">
    <source>
        <dbReference type="ARBA" id="ARBA00022801"/>
    </source>
</evidence>
<dbReference type="GeneID" id="9499635"/>
<dbReference type="OrthoDB" id="30657at2157"/>
<dbReference type="GO" id="GO:0008422">
    <property type="term" value="F:beta-glucosidase activity"/>
    <property type="evidence" value="ECO:0007669"/>
    <property type="project" value="UniProtKB-EC"/>
</dbReference>
<dbReference type="GO" id="GO:0009251">
    <property type="term" value="P:glucan catabolic process"/>
    <property type="evidence" value="ECO:0007669"/>
    <property type="project" value="TreeGrafter"/>
</dbReference>
<dbReference type="Proteomes" id="UP000000346">
    <property type="component" value="Chromosome"/>
</dbReference>
<feature type="domain" description="Fibronectin type III-like" evidence="2">
    <location>
        <begin position="645"/>
        <end position="714"/>
    </location>
</feature>
<keyword evidence="3" id="KW-0326">Glycosidase</keyword>
<organism evidence="3 4">
    <name type="scientific">Acidilobus saccharovorans (strain DSM 16705 / JCM 18335 / VKM B-2471 / 345-15)</name>
    <dbReference type="NCBI Taxonomy" id="666510"/>
    <lineage>
        <taxon>Archaea</taxon>
        <taxon>Thermoproteota</taxon>
        <taxon>Thermoprotei</taxon>
        <taxon>Acidilobales</taxon>
        <taxon>Acidilobaceae</taxon>
        <taxon>Acidilobus</taxon>
    </lineage>
</organism>